<feature type="transmembrane region" description="Helical" evidence="1">
    <location>
        <begin position="21"/>
        <end position="41"/>
    </location>
</feature>
<proteinExistence type="predicted"/>
<keyword evidence="1" id="KW-0812">Transmembrane</keyword>
<comment type="caution">
    <text evidence="2">The sequence shown here is derived from an EMBL/GenBank/DDBJ whole genome shotgun (WGS) entry which is preliminary data.</text>
</comment>
<keyword evidence="1" id="KW-1133">Transmembrane helix</keyword>
<evidence type="ECO:0000256" key="1">
    <source>
        <dbReference type="SAM" id="Phobius"/>
    </source>
</evidence>
<keyword evidence="3" id="KW-1185">Reference proteome</keyword>
<name>A0ABP3GLZ0_9BACI</name>
<sequence>MERKRQIMKEMWKSRKQGDMSYDWTTSYYNFICVNFITLFFSKETIQLFRKFYRLYGYDHLNNQCYNYLVFKF</sequence>
<evidence type="ECO:0000313" key="3">
    <source>
        <dbReference type="Proteomes" id="UP001500782"/>
    </source>
</evidence>
<keyword evidence="1" id="KW-0472">Membrane</keyword>
<evidence type="ECO:0000313" key="2">
    <source>
        <dbReference type="EMBL" id="GAA0346443.1"/>
    </source>
</evidence>
<accession>A0ABP3GLZ0</accession>
<dbReference type="EMBL" id="BAAADJ010000064">
    <property type="protein sequence ID" value="GAA0346443.1"/>
    <property type="molecule type" value="Genomic_DNA"/>
</dbReference>
<dbReference type="Proteomes" id="UP001500782">
    <property type="component" value="Unassembled WGS sequence"/>
</dbReference>
<protein>
    <submittedName>
        <fullName evidence="2">Uncharacterized protein</fullName>
    </submittedName>
</protein>
<organism evidence="2 3">
    <name type="scientific">Bacillus carboniphilus</name>
    <dbReference type="NCBI Taxonomy" id="86663"/>
    <lineage>
        <taxon>Bacteria</taxon>
        <taxon>Bacillati</taxon>
        <taxon>Bacillota</taxon>
        <taxon>Bacilli</taxon>
        <taxon>Bacillales</taxon>
        <taxon>Bacillaceae</taxon>
        <taxon>Bacillus</taxon>
    </lineage>
</organism>
<reference evidence="3" key="1">
    <citation type="journal article" date="2019" name="Int. J. Syst. Evol. Microbiol.">
        <title>The Global Catalogue of Microorganisms (GCM) 10K type strain sequencing project: providing services to taxonomists for standard genome sequencing and annotation.</title>
        <authorList>
            <consortium name="The Broad Institute Genomics Platform"/>
            <consortium name="The Broad Institute Genome Sequencing Center for Infectious Disease"/>
            <person name="Wu L."/>
            <person name="Ma J."/>
        </authorList>
    </citation>
    <scope>NUCLEOTIDE SEQUENCE [LARGE SCALE GENOMIC DNA]</scope>
    <source>
        <strain evidence="3">JCM 9731</strain>
    </source>
</reference>
<gene>
    <name evidence="2" type="ORF">GCM10008967_41070</name>
</gene>